<feature type="signal peptide" evidence="1">
    <location>
        <begin position="1"/>
        <end position="21"/>
    </location>
</feature>
<dbReference type="Pfam" id="PF21307">
    <property type="entry name" value="Glyco_hydro_95_C"/>
    <property type="match status" value="1"/>
</dbReference>
<comment type="caution">
    <text evidence="5">The sequence shown here is derived from an EMBL/GenBank/DDBJ whole genome shotgun (WGS) entry which is preliminary data.</text>
</comment>
<proteinExistence type="predicted"/>
<dbReference type="PANTHER" id="PTHR31084:SF0">
    <property type="entry name" value="ALPHA-L-FUCOSIDASE 2"/>
    <property type="match status" value="1"/>
</dbReference>
<dbReference type="Gene3D" id="2.60.120.260">
    <property type="entry name" value="Galactose-binding domain-like"/>
    <property type="match status" value="1"/>
</dbReference>
<dbReference type="Proteomes" id="UP000306808">
    <property type="component" value="Unassembled WGS sequence"/>
</dbReference>
<evidence type="ECO:0000259" key="2">
    <source>
        <dbReference type="Pfam" id="PF14498"/>
    </source>
</evidence>
<dbReference type="InterPro" id="IPR049053">
    <property type="entry name" value="AFCA-like_C"/>
</dbReference>
<evidence type="ECO:0000259" key="3">
    <source>
        <dbReference type="Pfam" id="PF21307"/>
    </source>
</evidence>
<dbReference type="InterPro" id="IPR008979">
    <property type="entry name" value="Galactose-bd-like_sf"/>
</dbReference>
<dbReference type="InterPro" id="IPR012341">
    <property type="entry name" value="6hp_glycosidase-like_sf"/>
</dbReference>
<dbReference type="GO" id="GO:0004560">
    <property type="term" value="F:alpha-L-fucosidase activity"/>
    <property type="evidence" value="ECO:0007669"/>
    <property type="project" value="TreeGrafter"/>
</dbReference>
<dbReference type="Pfam" id="PF14498">
    <property type="entry name" value="Glyco_hyd_65N_2"/>
    <property type="match status" value="2"/>
</dbReference>
<evidence type="ECO:0000313" key="5">
    <source>
        <dbReference type="EMBL" id="TJZ62162.1"/>
    </source>
</evidence>
<dbReference type="OrthoDB" id="9802600at2"/>
<dbReference type="GO" id="GO:0005975">
    <property type="term" value="P:carbohydrate metabolic process"/>
    <property type="evidence" value="ECO:0007669"/>
    <property type="project" value="InterPro"/>
</dbReference>
<keyword evidence="1" id="KW-0732">Signal</keyword>
<feature type="domain" description="Glycosyl hydrolase family 95 N-terminal" evidence="2">
    <location>
        <begin position="278"/>
        <end position="427"/>
    </location>
</feature>
<sequence length="928" mass="104734">MYLTRFSLLFLLLFCANLSFAQYKLWYSSPAKVWEEALPIGNGKLGAMIYGGVAEDEIQFNEETLWTGAPRNYNAKNAHHYLDSIRYLLEVGNQKRAEELAMSEFMGLKSETEDNSEWLKKVSEIPGQQDGPSAFSFDDSRWKNLVVPAYEGWESVGLEGLDGALWFRKEFDLSKADLLKDWVLDLNRVRDIDYTYINGILVGNTKGEAVKRGYKIPKNVLHEGKNVIAVQVINLFGKGGIAGYKDTTQHIGLVDSEGLKHSLNGHWKYHVQDANPPKVGSYQASYQPFGVLKLSFPHETATDYKRVLNLDEGLAEVTYTTRGVQYRRTYLASFPDQAIGIQLAANKKKSISFKLALGTKHAQHKIEKVDENTLSLTVNVKDGGLVGVSVVRIKLKNGTARMVDNTLEVKDADEAYVYLSAATNFVNYKDITGDGYKKALAVQERMAHQSFDEFAQAHRKDYKHLYDRFAIDLGKQSQLATDVRLTNFDKDVDPSFVALYVQYGRYLQIASSREGTQPANLQGVWNHQLEPSWGSKYTTNINLEMNYWPTEVLNLRELHTPLFQMIRELQVAGTKTAKSYYNARGWVLHHNTDIWRGTAPINNSNHGIWPTGGAWLVTHLWEHYQFNQDPQFIADYYDIIKGATLFFKDVLVEDKSTGWLVSTPSNSPENGGLVKGPTMDHQIIRALFNIFIQSSDIVNSDAALRDSIIQMHAKIAPNQIGKYGQLQEWLEDKDDPENKHRHVSHLWGLHPGNEINKEATPALMDAAKQTLTMRGDEGTGWSLAWKINFWARLQDSDHTLNMIKMLLRPADSNGGSYPNLFDAHPPFQIDGNFGGAAGIAELFLQSHLSYIEILPTLPAYLAVGSIKGIRARGGFEVDMVWDDDTLSTLQVRSTAGKPLLLKYKDHTIQLDTEKGKTYRFDSNLKQIN</sequence>
<reference evidence="5 6" key="1">
    <citation type="submission" date="2019-04" db="EMBL/GenBank/DDBJ databases">
        <title>Sphingobacterium olei sp. nov., isolated from oil-contaminated soil.</title>
        <authorList>
            <person name="Liu B."/>
        </authorList>
    </citation>
    <scope>NUCLEOTIDE SEQUENCE [LARGE SCALE GENOMIC DNA]</scope>
    <source>
        <strain evidence="5 6">HAL-9</strain>
    </source>
</reference>
<feature type="domain" description="Alpha fucosidase A-like C-terminal" evidence="3">
    <location>
        <begin position="845"/>
        <end position="914"/>
    </location>
</feature>
<dbReference type="SUPFAM" id="SSF49785">
    <property type="entry name" value="Galactose-binding domain-like"/>
    <property type="match status" value="1"/>
</dbReference>
<evidence type="ECO:0000313" key="6">
    <source>
        <dbReference type="Proteomes" id="UP000306808"/>
    </source>
</evidence>
<feature type="domain" description="Glycosyl hydrolase family 95 N-terminal" evidence="2">
    <location>
        <begin position="25"/>
        <end position="108"/>
    </location>
</feature>
<dbReference type="PANTHER" id="PTHR31084">
    <property type="entry name" value="ALPHA-L-FUCOSIDASE 2"/>
    <property type="match status" value="1"/>
</dbReference>
<dbReference type="RefSeq" id="WP_136900506.1">
    <property type="nucleotide sequence ID" value="NZ_SUME01000002.1"/>
</dbReference>
<dbReference type="AlphaFoldDB" id="A0A4U0P616"/>
<name>A0A4U0P616_9SPHI</name>
<evidence type="ECO:0000259" key="4">
    <source>
        <dbReference type="Pfam" id="PF22124"/>
    </source>
</evidence>
<gene>
    <name evidence="5" type="ORF">FAZ15_06535</name>
</gene>
<dbReference type="Pfam" id="PF22124">
    <property type="entry name" value="Glyco_hydro_95_cat"/>
    <property type="match status" value="1"/>
</dbReference>
<feature type="domain" description="Glycosyl hydrolase family 95 catalytic" evidence="4">
    <location>
        <begin position="450"/>
        <end position="842"/>
    </location>
</feature>
<dbReference type="SUPFAM" id="SSF48208">
    <property type="entry name" value="Six-hairpin glycosidases"/>
    <property type="match status" value="1"/>
</dbReference>
<feature type="chain" id="PRO_5020392956" evidence="1">
    <location>
        <begin position="22"/>
        <end position="928"/>
    </location>
</feature>
<dbReference type="Gene3D" id="2.70.98.50">
    <property type="entry name" value="putative glycoside hydrolase family protein from bacillus halodurans"/>
    <property type="match status" value="1"/>
</dbReference>
<protein>
    <submittedName>
        <fullName evidence="5">Glycoside hydrolase family 95 protein</fullName>
    </submittedName>
</protein>
<dbReference type="EMBL" id="SUME01000002">
    <property type="protein sequence ID" value="TJZ62162.1"/>
    <property type="molecule type" value="Genomic_DNA"/>
</dbReference>
<keyword evidence="5" id="KW-0378">Hydrolase</keyword>
<evidence type="ECO:0000256" key="1">
    <source>
        <dbReference type="SAM" id="SignalP"/>
    </source>
</evidence>
<dbReference type="Gene3D" id="1.50.10.10">
    <property type="match status" value="1"/>
</dbReference>
<keyword evidence="6" id="KW-1185">Reference proteome</keyword>
<organism evidence="5 6">
    <name type="scientific">Sphingobacterium olei</name>
    <dbReference type="NCBI Taxonomy" id="2571155"/>
    <lineage>
        <taxon>Bacteria</taxon>
        <taxon>Pseudomonadati</taxon>
        <taxon>Bacteroidota</taxon>
        <taxon>Sphingobacteriia</taxon>
        <taxon>Sphingobacteriales</taxon>
        <taxon>Sphingobacteriaceae</taxon>
        <taxon>Sphingobacterium</taxon>
    </lineage>
</organism>
<dbReference type="InterPro" id="IPR027414">
    <property type="entry name" value="GH95_N_dom"/>
</dbReference>
<accession>A0A4U0P616</accession>
<dbReference type="InterPro" id="IPR054363">
    <property type="entry name" value="GH95_cat"/>
</dbReference>
<dbReference type="InterPro" id="IPR008928">
    <property type="entry name" value="6-hairpin_glycosidase_sf"/>
</dbReference>